<evidence type="ECO:0000313" key="17">
    <source>
        <dbReference type="EMBL" id="MFC0268145.1"/>
    </source>
</evidence>
<accession>A0ABV6G3C9</accession>
<evidence type="ECO:0000259" key="16">
    <source>
        <dbReference type="PROSITE" id="PS50885"/>
    </source>
</evidence>
<dbReference type="SMART" id="SM00304">
    <property type="entry name" value="HAMP"/>
    <property type="match status" value="1"/>
</dbReference>
<dbReference type="PANTHER" id="PTHR43531:SF14">
    <property type="entry name" value="METHYL-ACCEPTING CHEMOTAXIS PROTEIN I-RELATED"/>
    <property type="match status" value="1"/>
</dbReference>
<feature type="domain" description="PAS" evidence="15">
    <location>
        <begin position="25"/>
        <end position="76"/>
    </location>
</feature>
<evidence type="ECO:0000256" key="2">
    <source>
        <dbReference type="ARBA" id="ARBA00022475"/>
    </source>
</evidence>
<feature type="transmembrane region" description="Helical" evidence="13">
    <location>
        <begin position="169"/>
        <end position="190"/>
    </location>
</feature>
<dbReference type="Gene3D" id="3.30.450.20">
    <property type="entry name" value="PAS domain"/>
    <property type="match status" value="1"/>
</dbReference>
<keyword evidence="8 13" id="KW-0472">Membrane</keyword>
<dbReference type="InterPro" id="IPR004089">
    <property type="entry name" value="MCPsignal_dom"/>
</dbReference>
<evidence type="ECO:0000313" key="18">
    <source>
        <dbReference type="Proteomes" id="UP001589814"/>
    </source>
</evidence>
<comment type="similarity">
    <text evidence="10">Belongs to the methyl-accepting chemotaxis (MCP) protein family.</text>
</comment>
<feature type="compositionally biased region" description="Polar residues" evidence="12">
    <location>
        <begin position="683"/>
        <end position="698"/>
    </location>
</feature>
<comment type="caution">
    <text evidence="17">The sequence shown here is derived from an EMBL/GenBank/DDBJ whole genome shotgun (WGS) entry which is preliminary data.</text>
</comment>
<evidence type="ECO:0000256" key="5">
    <source>
        <dbReference type="ARBA" id="ARBA00022519"/>
    </source>
</evidence>
<dbReference type="InterPro" id="IPR003122">
    <property type="entry name" value="Tar_rcpt_lig-bd"/>
</dbReference>
<keyword evidence="18" id="KW-1185">Reference proteome</keyword>
<keyword evidence="6 13" id="KW-0812">Transmembrane</keyword>
<feature type="domain" description="HAMP" evidence="16">
    <location>
        <begin position="368"/>
        <end position="420"/>
    </location>
</feature>
<sequence length="715" mass="77552">MRNNQPVYNQEFVLTDDDYLISRTDASGQIAYANPAFVKASGFPREELIGAPHNLVRHPDMPAAAFENLWKTLKKGEAWSGIIKNRRKDGGFYWVQSTVTPIFEAGRVVGYTSVRVRPSDQARRLAERVYPQMRAGQKSRYRLDHGELRRRGTIGWLQRLSLRSLKGRLITLVAVALAVVALGGGLSLSMQQGSQQSLQQLSQNGVEDIARLQQIDQLMGRGVNLLGDPVNNPVGTEMAPIEAQAEQLANEIRTAWQGYHDRQANRTPAAGILNADIANYLDNGIEAVVTALGNDDYYDALMTYNDVLVGHRDEISQHLNALVQQQRDSAIELATQASQRQQTAFVLLAGLFTAGLAVLLLLGLMTIRAVLKPLREALDFTLQIASGNLAANLQQRRNDDVGRLIGALDRMKRSLVTIVEDVNGNVAVVRPATHDIASGNGDISRRTEQQSNSLAQTASSMEEMTATVKQNADNARQASELADGATASVRRSGEVMNQVVDTMHNITEGSKRMADIVGVIDSIAFQTNLLALNASVEAARAGEQGRGFAVVAGEVRNLAGRSAEAAREIRELIDGSGQQVSQGAELVHRAEVSIGEVVDAVTRVNDIIREISAASGEQTSGIEQISQAVAQIDEVTRHNAEQVQTTADSAGDLRASVEHLTQSIAVFRLPGSSAEKAGGYRALTSQDGETPSDEQASRQPVRLQALDTRRQLTRA</sequence>
<gene>
    <name evidence="17" type="ORF">ACFFHW_09145</name>
</gene>
<dbReference type="SMART" id="SM00086">
    <property type="entry name" value="PAC"/>
    <property type="match status" value="1"/>
</dbReference>
<dbReference type="NCBIfam" id="TIGR00229">
    <property type="entry name" value="sensory_box"/>
    <property type="match status" value="1"/>
</dbReference>
<comment type="subcellular location">
    <subcellularLocation>
        <location evidence="1">Cell inner membrane</location>
        <topology evidence="1">Multi-pass membrane protein</topology>
    </subcellularLocation>
</comment>
<evidence type="ECO:0000256" key="1">
    <source>
        <dbReference type="ARBA" id="ARBA00004429"/>
    </source>
</evidence>
<dbReference type="InterPro" id="IPR035965">
    <property type="entry name" value="PAS-like_dom_sf"/>
</dbReference>
<reference evidence="17 18" key="1">
    <citation type="submission" date="2024-09" db="EMBL/GenBank/DDBJ databases">
        <authorList>
            <person name="Sun Q."/>
            <person name="Mori K."/>
        </authorList>
    </citation>
    <scope>NUCLEOTIDE SEQUENCE [LARGE SCALE GENOMIC DNA]</scope>
    <source>
        <strain evidence="17 18">CCM 7415</strain>
    </source>
</reference>
<feature type="region of interest" description="Disordered" evidence="12">
    <location>
        <begin position="678"/>
        <end position="715"/>
    </location>
</feature>
<dbReference type="CDD" id="cd00130">
    <property type="entry name" value="PAS"/>
    <property type="match status" value="1"/>
</dbReference>
<dbReference type="Pfam" id="PF00015">
    <property type="entry name" value="MCPsignal"/>
    <property type="match status" value="1"/>
</dbReference>
<proteinExistence type="inferred from homology"/>
<dbReference type="Proteomes" id="UP001589814">
    <property type="component" value="Unassembled WGS sequence"/>
</dbReference>
<keyword evidence="3" id="KW-0488">Methylation</keyword>
<keyword evidence="7 13" id="KW-1133">Transmembrane helix</keyword>
<evidence type="ECO:0000256" key="3">
    <source>
        <dbReference type="ARBA" id="ARBA00022481"/>
    </source>
</evidence>
<dbReference type="SMART" id="SM00091">
    <property type="entry name" value="PAS"/>
    <property type="match status" value="1"/>
</dbReference>
<evidence type="ECO:0000256" key="4">
    <source>
        <dbReference type="ARBA" id="ARBA00022500"/>
    </source>
</evidence>
<evidence type="ECO:0000259" key="15">
    <source>
        <dbReference type="PROSITE" id="PS50112"/>
    </source>
</evidence>
<dbReference type="Pfam" id="PF00672">
    <property type="entry name" value="HAMP"/>
    <property type="match status" value="1"/>
</dbReference>
<evidence type="ECO:0000256" key="13">
    <source>
        <dbReference type="SAM" id="Phobius"/>
    </source>
</evidence>
<dbReference type="RefSeq" id="WP_019952457.1">
    <property type="nucleotide sequence ID" value="NZ_JBHLVX010000036.1"/>
</dbReference>
<dbReference type="Pfam" id="PF08447">
    <property type="entry name" value="PAS_3"/>
    <property type="match status" value="1"/>
</dbReference>
<dbReference type="InterPro" id="IPR051310">
    <property type="entry name" value="MCP_chemotaxis"/>
</dbReference>
<protein>
    <submittedName>
        <fullName evidence="17">Methyl-accepting chemotaxis protein</fullName>
    </submittedName>
</protein>
<dbReference type="PRINTS" id="PR00260">
    <property type="entry name" value="CHEMTRNSDUCR"/>
</dbReference>
<dbReference type="PROSITE" id="PS50111">
    <property type="entry name" value="CHEMOTAXIS_TRANSDUC_2"/>
    <property type="match status" value="1"/>
</dbReference>
<organism evidence="17 18">
    <name type="scientific">Kushneria aurantia</name>
    <dbReference type="NCBI Taxonomy" id="504092"/>
    <lineage>
        <taxon>Bacteria</taxon>
        <taxon>Pseudomonadati</taxon>
        <taxon>Pseudomonadota</taxon>
        <taxon>Gammaproteobacteria</taxon>
        <taxon>Oceanospirillales</taxon>
        <taxon>Halomonadaceae</taxon>
        <taxon>Kushneria</taxon>
    </lineage>
</organism>
<evidence type="ECO:0000256" key="9">
    <source>
        <dbReference type="ARBA" id="ARBA00023224"/>
    </source>
</evidence>
<evidence type="ECO:0000256" key="6">
    <source>
        <dbReference type="ARBA" id="ARBA00022692"/>
    </source>
</evidence>
<keyword evidence="4" id="KW-0145">Chemotaxis</keyword>
<dbReference type="PROSITE" id="PS50885">
    <property type="entry name" value="HAMP"/>
    <property type="match status" value="1"/>
</dbReference>
<dbReference type="Gene3D" id="1.10.287.950">
    <property type="entry name" value="Methyl-accepting chemotaxis protein"/>
    <property type="match status" value="1"/>
</dbReference>
<evidence type="ECO:0000256" key="7">
    <source>
        <dbReference type="ARBA" id="ARBA00022989"/>
    </source>
</evidence>
<dbReference type="EMBL" id="JBHLVX010000036">
    <property type="protein sequence ID" value="MFC0268145.1"/>
    <property type="molecule type" value="Genomic_DNA"/>
</dbReference>
<dbReference type="InterPro" id="IPR004090">
    <property type="entry name" value="Chemotax_Me-accpt_rcpt"/>
</dbReference>
<name>A0ABV6G3C9_9GAMM</name>
<dbReference type="SMART" id="SM00283">
    <property type="entry name" value="MA"/>
    <property type="match status" value="1"/>
</dbReference>
<dbReference type="SUPFAM" id="SSF55785">
    <property type="entry name" value="PYP-like sensor domain (PAS domain)"/>
    <property type="match status" value="1"/>
</dbReference>
<keyword evidence="2" id="KW-1003">Cell membrane</keyword>
<evidence type="ECO:0000256" key="8">
    <source>
        <dbReference type="ARBA" id="ARBA00023136"/>
    </source>
</evidence>
<dbReference type="InterPro" id="IPR003660">
    <property type="entry name" value="HAMP_dom"/>
</dbReference>
<feature type="domain" description="Methyl-accepting transducer" evidence="14">
    <location>
        <begin position="425"/>
        <end position="654"/>
    </location>
</feature>
<dbReference type="InterPro" id="IPR013655">
    <property type="entry name" value="PAS_fold_3"/>
</dbReference>
<dbReference type="SUPFAM" id="SSF58104">
    <property type="entry name" value="Methyl-accepting chemotaxis protein (MCP) signaling domain"/>
    <property type="match status" value="1"/>
</dbReference>
<feature type="transmembrane region" description="Helical" evidence="13">
    <location>
        <begin position="344"/>
        <end position="365"/>
    </location>
</feature>
<dbReference type="CDD" id="cd11386">
    <property type="entry name" value="MCP_signal"/>
    <property type="match status" value="1"/>
</dbReference>
<dbReference type="PROSITE" id="PS50112">
    <property type="entry name" value="PAS"/>
    <property type="match status" value="1"/>
</dbReference>
<keyword evidence="5" id="KW-0997">Cell inner membrane</keyword>
<evidence type="ECO:0000259" key="14">
    <source>
        <dbReference type="PROSITE" id="PS50111"/>
    </source>
</evidence>
<evidence type="ECO:0000256" key="10">
    <source>
        <dbReference type="ARBA" id="ARBA00029447"/>
    </source>
</evidence>
<dbReference type="InterPro" id="IPR000014">
    <property type="entry name" value="PAS"/>
</dbReference>
<evidence type="ECO:0000256" key="11">
    <source>
        <dbReference type="PROSITE-ProRule" id="PRU00284"/>
    </source>
</evidence>
<dbReference type="CDD" id="cd06225">
    <property type="entry name" value="HAMP"/>
    <property type="match status" value="1"/>
</dbReference>
<dbReference type="InterPro" id="IPR001610">
    <property type="entry name" value="PAC"/>
</dbReference>
<dbReference type="Pfam" id="PF02203">
    <property type="entry name" value="TarH"/>
    <property type="match status" value="1"/>
</dbReference>
<keyword evidence="9 11" id="KW-0807">Transducer</keyword>
<dbReference type="PANTHER" id="PTHR43531">
    <property type="entry name" value="PROTEIN ICFG"/>
    <property type="match status" value="1"/>
</dbReference>
<evidence type="ECO:0000256" key="12">
    <source>
        <dbReference type="SAM" id="MobiDB-lite"/>
    </source>
</evidence>